<name>A0A2P4UIM8_9ACTN</name>
<keyword evidence="2" id="KW-1185">Reference proteome</keyword>
<dbReference type="EMBL" id="MTBP01000002">
    <property type="protein sequence ID" value="POM24914.1"/>
    <property type="molecule type" value="Genomic_DNA"/>
</dbReference>
<dbReference type="PROSITE" id="PS51257">
    <property type="entry name" value="PROKAR_LIPOPROTEIN"/>
    <property type="match status" value="1"/>
</dbReference>
<sequence>MKRKVIAPVAAVVAGACVAGGGLVKYDDWRNEHKITVGNPVTLTGGTAAGGQSWTLQAGVERNRFLRHQERLCLSLMAGRRQTGGGCEYDARPSGSFWDFSQGPGSSFFLLGPVPANATSVRIVYPHRVDRTVTTRPLPALHGVPTGRYFVIDADPTGSIAADGDGAGRGDWWTVTPLDSSGHAVPFTVF</sequence>
<dbReference type="AlphaFoldDB" id="A0A2P4UIM8"/>
<gene>
    <name evidence="1" type="ORF">BTM25_35530</name>
</gene>
<accession>A0A2P4UIM8</accession>
<proteinExistence type="predicted"/>
<comment type="caution">
    <text evidence="1">The sequence shown here is derived from an EMBL/GenBank/DDBJ whole genome shotgun (WGS) entry which is preliminary data.</text>
</comment>
<reference evidence="1 2" key="1">
    <citation type="journal article" date="2017" name="Chemistry">
        <title>Isolation, Biosynthesis and Chemical Modifications of Rubterolones A-F: Rare Tropolone Alkaloids from Actinomadura sp. 5-2.</title>
        <authorList>
            <person name="Guo H."/>
            <person name="Benndorf R."/>
            <person name="Leichnitz D."/>
            <person name="Klassen J.L."/>
            <person name="Vollmers J."/>
            <person name="Gorls H."/>
            <person name="Steinacker M."/>
            <person name="Weigel C."/>
            <person name="Dahse H.M."/>
            <person name="Kaster A.K."/>
            <person name="de Beer Z.W."/>
            <person name="Poulsen M."/>
            <person name="Beemelmanns C."/>
        </authorList>
    </citation>
    <scope>NUCLEOTIDE SEQUENCE [LARGE SCALE GENOMIC DNA]</scope>
    <source>
        <strain evidence="1 2">5-2</strain>
    </source>
</reference>
<evidence type="ECO:0000313" key="2">
    <source>
        <dbReference type="Proteomes" id="UP000242367"/>
    </source>
</evidence>
<dbReference type="Proteomes" id="UP000242367">
    <property type="component" value="Unassembled WGS sequence"/>
</dbReference>
<evidence type="ECO:0000313" key="1">
    <source>
        <dbReference type="EMBL" id="POM24914.1"/>
    </source>
</evidence>
<organism evidence="1 2">
    <name type="scientific">Actinomadura rubteroloni</name>
    <dbReference type="NCBI Taxonomy" id="1926885"/>
    <lineage>
        <taxon>Bacteria</taxon>
        <taxon>Bacillati</taxon>
        <taxon>Actinomycetota</taxon>
        <taxon>Actinomycetes</taxon>
        <taxon>Streptosporangiales</taxon>
        <taxon>Thermomonosporaceae</taxon>
        <taxon>Actinomadura</taxon>
    </lineage>
</organism>
<protein>
    <submittedName>
        <fullName evidence="1">Uncharacterized protein</fullName>
    </submittedName>
</protein>